<dbReference type="GO" id="GO:0009755">
    <property type="term" value="P:hormone-mediated signaling pathway"/>
    <property type="evidence" value="ECO:0007669"/>
    <property type="project" value="TreeGrafter"/>
</dbReference>
<sequence>MTVLNSYDSSSSSSSSSCGACKFLRRKCSDQCVFAPLFSYDEATSHFAAVHKVFGASNVSKLLLHLPMHVRTQAAITVTYEALERMRDPANGCVLHIFALQQEVASLQEEIQILGTQIANLLTTGAAISAVENPFIEMNDFGMNSNHCQNELPSQLLPYRTSDDVQKDDQMISPLLCLGEKDGGFGFCHSNHVVETSGFDVSVEENFGGYPWILG</sequence>
<dbReference type="AlphaFoldDB" id="A0A6J1H1E9"/>
<evidence type="ECO:0000256" key="1">
    <source>
        <dbReference type="ARBA" id="ARBA00005474"/>
    </source>
</evidence>
<dbReference type="PANTHER" id="PTHR31529:SF23">
    <property type="entry name" value="LOB DOMAIN-CONTAINING PROTEIN 16"/>
    <property type="match status" value="1"/>
</dbReference>
<dbReference type="GO" id="GO:0045893">
    <property type="term" value="P:positive regulation of DNA-templated transcription"/>
    <property type="evidence" value="ECO:0007669"/>
    <property type="project" value="TreeGrafter"/>
</dbReference>
<organism evidence="3 4">
    <name type="scientific">Cucurbita moschata</name>
    <name type="common">Winter crookneck squash</name>
    <name type="synonym">Cucurbita pepo var. moschata</name>
    <dbReference type="NCBI Taxonomy" id="3662"/>
    <lineage>
        <taxon>Eukaryota</taxon>
        <taxon>Viridiplantae</taxon>
        <taxon>Streptophyta</taxon>
        <taxon>Embryophyta</taxon>
        <taxon>Tracheophyta</taxon>
        <taxon>Spermatophyta</taxon>
        <taxon>Magnoliopsida</taxon>
        <taxon>eudicotyledons</taxon>
        <taxon>Gunneridae</taxon>
        <taxon>Pentapetalae</taxon>
        <taxon>rosids</taxon>
        <taxon>fabids</taxon>
        <taxon>Cucurbitales</taxon>
        <taxon>Cucurbitaceae</taxon>
        <taxon>Cucurbiteae</taxon>
        <taxon>Cucurbita</taxon>
    </lineage>
</organism>
<dbReference type="KEGG" id="cmos:111458694"/>
<dbReference type="PROSITE" id="PS50891">
    <property type="entry name" value="LOB"/>
    <property type="match status" value="1"/>
</dbReference>
<dbReference type="RefSeq" id="XP_022957254.1">
    <property type="nucleotide sequence ID" value="XM_023101486.1"/>
</dbReference>
<evidence type="ECO:0000313" key="3">
    <source>
        <dbReference type="Proteomes" id="UP000504609"/>
    </source>
</evidence>
<feature type="domain" description="LOB" evidence="2">
    <location>
        <begin position="16"/>
        <end position="118"/>
    </location>
</feature>
<dbReference type="Pfam" id="PF03195">
    <property type="entry name" value="LOB"/>
    <property type="match status" value="1"/>
</dbReference>
<name>A0A6J1H1E9_CUCMO</name>
<dbReference type="GeneID" id="111458694"/>
<proteinExistence type="inferred from homology"/>
<dbReference type="GO" id="GO:0005634">
    <property type="term" value="C:nucleus"/>
    <property type="evidence" value="ECO:0007669"/>
    <property type="project" value="TreeGrafter"/>
</dbReference>
<gene>
    <name evidence="4" type="primary">LOC111458694</name>
</gene>
<dbReference type="Proteomes" id="UP000504609">
    <property type="component" value="Unplaced"/>
</dbReference>
<dbReference type="InterPro" id="IPR004883">
    <property type="entry name" value="LOB"/>
</dbReference>
<accession>A0A6J1H1E9</accession>
<reference evidence="4" key="1">
    <citation type="submission" date="2025-08" db="UniProtKB">
        <authorList>
            <consortium name="RefSeq"/>
        </authorList>
    </citation>
    <scope>IDENTIFICATION</scope>
    <source>
        <tissue evidence="4">Young leaves</tissue>
    </source>
</reference>
<keyword evidence="3" id="KW-1185">Reference proteome</keyword>
<dbReference type="PANTHER" id="PTHR31529">
    <property type="entry name" value="LOB DOMAIN CONTAINING PROTEIN"/>
    <property type="match status" value="1"/>
</dbReference>
<evidence type="ECO:0000313" key="4">
    <source>
        <dbReference type="RefSeq" id="XP_022957254.1"/>
    </source>
</evidence>
<evidence type="ECO:0000259" key="2">
    <source>
        <dbReference type="PROSITE" id="PS50891"/>
    </source>
</evidence>
<protein>
    <submittedName>
        <fullName evidence="4">LOB domain-containing protein 33-like</fullName>
    </submittedName>
</protein>
<comment type="similarity">
    <text evidence="1">Belongs to the LOB domain-containing protein family.</text>
</comment>